<evidence type="ECO:0000259" key="2">
    <source>
        <dbReference type="PROSITE" id="PS50835"/>
    </source>
</evidence>
<evidence type="ECO:0000313" key="4">
    <source>
        <dbReference type="Proteomes" id="UP000194236"/>
    </source>
</evidence>
<dbReference type="PANTHER" id="PTHR13817">
    <property type="entry name" value="TITIN"/>
    <property type="match status" value="1"/>
</dbReference>
<comment type="caution">
    <text evidence="3">The sequence shown here is derived from an EMBL/GenBank/DDBJ whole genome shotgun (WGS) entry which is preliminary data.</text>
</comment>
<dbReference type="InterPro" id="IPR036179">
    <property type="entry name" value="Ig-like_dom_sf"/>
</dbReference>
<dbReference type="Proteomes" id="UP000194236">
    <property type="component" value="Unassembled WGS sequence"/>
</dbReference>
<organism evidence="3 4">
    <name type="scientific">Euroglyphus maynei</name>
    <name type="common">Mayne's house dust mite</name>
    <dbReference type="NCBI Taxonomy" id="6958"/>
    <lineage>
        <taxon>Eukaryota</taxon>
        <taxon>Metazoa</taxon>
        <taxon>Ecdysozoa</taxon>
        <taxon>Arthropoda</taxon>
        <taxon>Chelicerata</taxon>
        <taxon>Arachnida</taxon>
        <taxon>Acari</taxon>
        <taxon>Acariformes</taxon>
        <taxon>Sarcoptiformes</taxon>
        <taxon>Astigmata</taxon>
        <taxon>Psoroptidia</taxon>
        <taxon>Analgoidea</taxon>
        <taxon>Pyroglyphidae</taxon>
        <taxon>Pyroglyphinae</taxon>
        <taxon>Euroglyphus</taxon>
    </lineage>
</organism>
<keyword evidence="4" id="KW-1185">Reference proteome</keyword>
<gene>
    <name evidence="3" type="ORF">BLA29_009238</name>
</gene>
<keyword evidence="1" id="KW-0677">Repeat</keyword>
<dbReference type="InterPro" id="IPR003599">
    <property type="entry name" value="Ig_sub"/>
</dbReference>
<dbReference type="Gene3D" id="2.60.40.10">
    <property type="entry name" value="Immunoglobulins"/>
    <property type="match status" value="2"/>
</dbReference>
<dbReference type="SMART" id="SM00409">
    <property type="entry name" value="IG"/>
    <property type="match status" value="1"/>
</dbReference>
<dbReference type="InterPro" id="IPR013098">
    <property type="entry name" value="Ig_I-set"/>
</dbReference>
<dbReference type="EMBL" id="MUJZ01034423">
    <property type="protein sequence ID" value="OTF77082.1"/>
    <property type="molecule type" value="Genomic_DNA"/>
</dbReference>
<protein>
    <recommendedName>
        <fullName evidence="2">Ig-like domain-containing protein</fullName>
    </recommendedName>
</protein>
<evidence type="ECO:0000256" key="1">
    <source>
        <dbReference type="ARBA" id="ARBA00022737"/>
    </source>
</evidence>
<dbReference type="PANTHER" id="PTHR13817:SF73">
    <property type="entry name" value="FIBRONECTIN TYPE-III DOMAIN-CONTAINING PROTEIN"/>
    <property type="match status" value="1"/>
</dbReference>
<dbReference type="OrthoDB" id="6435434at2759"/>
<dbReference type="PROSITE" id="PS50835">
    <property type="entry name" value="IG_LIKE"/>
    <property type="match status" value="2"/>
</dbReference>
<dbReference type="SUPFAM" id="SSF48726">
    <property type="entry name" value="Immunoglobulin"/>
    <property type="match status" value="2"/>
</dbReference>
<dbReference type="Pfam" id="PF07679">
    <property type="entry name" value="I-set"/>
    <property type="match status" value="1"/>
</dbReference>
<accession>A0A1Y3B8A5</accession>
<dbReference type="AlphaFoldDB" id="A0A1Y3B8A5"/>
<evidence type="ECO:0000313" key="3">
    <source>
        <dbReference type="EMBL" id="OTF77082.1"/>
    </source>
</evidence>
<dbReference type="InterPro" id="IPR050964">
    <property type="entry name" value="Striated_Muscle_Regulatory"/>
</dbReference>
<dbReference type="InterPro" id="IPR007110">
    <property type="entry name" value="Ig-like_dom"/>
</dbReference>
<proteinExistence type="predicted"/>
<feature type="domain" description="Ig-like" evidence="2">
    <location>
        <begin position="1"/>
        <end position="87"/>
    </location>
</feature>
<dbReference type="Pfam" id="PF13927">
    <property type="entry name" value="Ig_3"/>
    <property type="match status" value="1"/>
</dbReference>
<sequence>MQLPAEVRLRENVSYILQCYVVSDSKPIFFEWLKDGSSLMTTPEYKIDHHDTWSTLTFKRLTKNDMATYTCRVKNVEGIDTTSTKLICIFSKSLILCWMLHITILDASSNDPPIITKIVATHLSQPQGSELNIMCPISTGSKPITFKWFKDNTEIKHGNHGSIENKPSFSVLMIPALEPKHSGNYSC</sequence>
<name>A0A1Y3B8A5_EURMA</name>
<feature type="domain" description="Ig-like" evidence="2">
    <location>
        <begin position="113"/>
        <end position="187"/>
    </location>
</feature>
<dbReference type="CDD" id="cd00096">
    <property type="entry name" value="Ig"/>
    <property type="match status" value="2"/>
</dbReference>
<feature type="non-terminal residue" evidence="3">
    <location>
        <position position="187"/>
    </location>
</feature>
<dbReference type="InterPro" id="IPR013783">
    <property type="entry name" value="Ig-like_fold"/>
</dbReference>
<reference evidence="3 4" key="1">
    <citation type="submission" date="2017-03" db="EMBL/GenBank/DDBJ databases">
        <title>Genome Survey of Euroglyphus maynei.</title>
        <authorList>
            <person name="Arlian L.G."/>
            <person name="Morgan M.S."/>
            <person name="Rider S.D."/>
        </authorList>
    </citation>
    <scope>NUCLEOTIDE SEQUENCE [LARGE SCALE GENOMIC DNA]</scope>
    <source>
        <strain evidence="3">Arlian Lab</strain>
        <tissue evidence="3">Whole body</tissue>
    </source>
</reference>